<dbReference type="SUPFAM" id="SSF51905">
    <property type="entry name" value="FAD/NAD(P)-binding domain"/>
    <property type="match status" value="1"/>
</dbReference>
<dbReference type="PRINTS" id="PR00411">
    <property type="entry name" value="PNDRDTASEI"/>
</dbReference>
<keyword evidence="1" id="KW-0285">Flavoprotein</keyword>
<evidence type="ECO:0000313" key="5">
    <source>
        <dbReference type="Proteomes" id="UP001379533"/>
    </source>
</evidence>
<dbReference type="InterPro" id="IPR036188">
    <property type="entry name" value="FAD/NAD-bd_sf"/>
</dbReference>
<evidence type="ECO:0000256" key="1">
    <source>
        <dbReference type="ARBA" id="ARBA00022630"/>
    </source>
</evidence>
<dbReference type="Gene3D" id="3.50.50.60">
    <property type="entry name" value="FAD/NAD(P)-binding domain"/>
    <property type="match status" value="1"/>
</dbReference>
<evidence type="ECO:0000256" key="2">
    <source>
        <dbReference type="ARBA" id="ARBA00023002"/>
    </source>
</evidence>
<protein>
    <submittedName>
        <fullName evidence="4">FAD-dependent oxidoreductase</fullName>
    </submittedName>
</protein>
<proteinExistence type="predicted"/>
<accession>A0ABZ2KSQ7</accession>
<dbReference type="EMBL" id="CP089982">
    <property type="protein sequence ID" value="WXB00086.1"/>
    <property type="molecule type" value="Genomic_DNA"/>
</dbReference>
<keyword evidence="2" id="KW-0560">Oxidoreductase</keyword>
<organism evidence="4 5">
    <name type="scientific">Pendulispora brunnea</name>
    <dbReference type="NCBI Taxonomy" id="2905690"/>
    <lineage>
        <taxon>Bacteria</taxon>
        <taxon>Pseudomonadati</taxon>
        <taxon>Myxococcota</taxon>
        <taxon>Myxococcia</taxon>
        <taxon>Myxococcales</taxon>
        <taxon>Sorangiineae</taxon>
        <taxon>Pendulisporaceae</taxon>
        <taxon>Pendulispora</taxon>
    </lineage>
</organism>
<dbReference type="RefSeq" id="WP_394850727.1">
    <property type="nucleotide sequence ID" value="NZ_CP089982.1"/>
</dbReference>
<gene>
    <name evidence="4" type="ORF">LZC95_25130</name>
</gene>
<sequence>MKPVVVVGAGAAGLGAALRLARAGCPVQVIDGAAGATSLSCGAVDATPWEDGDTALRMDGEALRLLEELGLYRLGGAVLATTAGILRGAAGADRAMLDVKALPRGAVLVPRVEHSGWDGGTLARSWSDTEMARACGLTFTAVDATILRFREERGLCDADIAARHDDGARLGWLGERLREALGRSGRCVGVILPPWLGVEGPQAEALSERVGLPCGEALAALASAAGRRFERVRDRALSRAGAAVRRGWVRRVAASPWTVELEDGEAIEASAVVLAAGGLVGGGIAYDPSEAAAGGEVPEGARPVFRMTMAAPGTLGARGRPLELPGSLFGVPPESIAWPFANDPLMDRVGLLVDASGAVQGAPGGLVACGDLVADRPRTWLEAWRSGVRAGGTLCAMLLGRENVDLHDARG</sequence>
<evidence type="ECO:0000313" key="4">
    <source>
        <dbReference type="EMBL" id="WXB00086.1"/>
    </source>
</evidence>
<feature type="domain" description="FAD-dependent oxidoreductase 2 FAD-binding" evidence="3">
    <location>
        <begin position="4"/>
        <end position="46"/>
    </location>
</feature>
<evidence type="ECO:0000259" key="3">
    <source>
        <dbReference type="Pfam" id="PF00890"/>
    </source>
</evidence>
<dbReference type="InterPro" id="IPR003953">
    <property type="entry name" value="FAD-dep_OxRdtase_2_FAD-bd"/>
</dbReference>
<dbReference type="Pfam" id="PF00890">
    <property type="entry name" value="FAD_binding_2"/>
    <property type="match status" value="1"/>
</dbReference>
<keyword evidence="5" id="KW-1185">Reference proteome</keyword>
<dbReference type="Proteomes" id="UP001379533">
    <property type="component" value="Chromosome"/>
</dbReference>
<reference evidence="4 5" key="1">
    <citation type="submission" date="2021-12" db="EMBL/GenBank/DDBJ databases">
        <title>Discovery of the Pendulisporaceae a myxobacterial family with distinct sporulation behavior and unique specialized metabolism.</title>
        <authorList>
            <person name="Garcia R."/>
            <person name="Popoff A."/>
            <person name="Bader C.D."/>
            <person name="Loehr J."/>
            <person name="Walesch S."/>
            <person name="Walt C."/>
            <person name="Boldt J."/>
            <person name="Bunk B."/>
            <person name="Haeckl F.J.F.P.J."/>
            <person name="Gunesch A.P."/>
            <person name="Birkelbach J."/>
            <person name="Nuebel U."/>
            <person name="Pietschmann T."/>
            <person name="Bach T."/>
            <person name="Mueller R."/>
        </authorList>
    </citation>
    <scope>NUCLEOTIDE SEQUENCE [LARGE SCALE GENOMIC DNA]</scope>
    <source>
        <strain evidence="4 5">MSr12523</strain>
    </source>
</reference>
<name>A0ABZ2KSQ7_9BACT</name>